<keyword evidence="7" id="KW-1185">Reference proteome</keyword>
<dbReference type="GO" id="GO:0043161">
    <property type="term" value="P:proteasome-mediated ubiquitin-dependent protein catabolic process"/>
    <property type="evidence" value="ECO:0007669"/>
    <property type="project" value="TreeGrafter"/>
</dbReference>
<evidence type="ECO:0000256" key="1">
    <source>
        <dbReference type="ARBA" id="ARBA00004123"/>
    </source>
</evidence>
<reference evidence="6 7" key="1">
    <citation type="journal article" date="2023" name="Elife">
        <title>Identification of key yeast species and microbe-microbe interactions impacting larval growth of Drosophila in the wild.</title>
        <authorList>
            <person name="Mure A."/>
            <person name="Sugiura Y."/>
            <person name="Maeda R."/>
            <person name="Honda K."/>
            <person name="Sakurai N."/>
            <person name="Takahashi Y."/>
            <person name="Watada M."/>
            <person name="Katoh T."/>
            <person name="Gotoh A."/>
            <person name="Gotoh Y."/>
            <person name="Taniguchi I."/>
            <person name="Nakamura K."/>
            <person name="Hayashi T."/>
            <person name="Katayama T."/>
            <person name="Uemura T."/>
            <person name="Hattori Y."/>
        </authorList>
    </citation>
    <scope>NUCLEOTIDE SEQUENCE [LARGE SCALE GENOMIC DNA]</scope>
    <source>
        <strain evidence="6 7">PK-24</strain>
    </source>
</reference>
<accession>A0AAV5RA35</accession>
<dbReference type="InterPro" id="IPR016024">
    <property type="entry name" value="ARM-type_fold"/>
</dbReference>
<evidence type="ECO:0000256" key="5">
    <source>
        <dbReference type="ARBA" id="ARBA00023242"/>
    </source>
</evidence>
<protein>
    <recommendedName>
        <fullName evidence="8">Armadillo repeat-containing protein 8</fullName>
    </recommendedName>
</protein>
<dbReference type="GO" id="GO:0034657">
    <property type="term" value="C:GID complex"/>
    <property type="evidence" value="ECO:0007669"/>
    <property type="project" value="TreeGrafter"/>
</dbReference>
<dbReference type="Proteomes" id="UP001378960">
    <property type="component" value="Unassembled WGS sequence"/>
</dbReference>
<evidence type="ECO:0000313" key="6">
    <source>
        <dbReference type="EMBL" id="GMM48002.1"/>
    </source>
</evidence>
<dbReference type="AlphaFoldDB" id="A0AAV5RA35"/>
<name>A0AAV5RA35_PICKL</name>
<evidence type="ECO:0000256" key="3">
    <source>
        <dbReference type="ARBA" id="ARBA00022490"/>
    </source>
</evidence>
<keyword evidence="4" id="KW-0677">Repeat</keyword>
<evidence type="ECO:0000313" key="7">
    <source>
        <dbReference type="Proteomes" id="UP001378960"/>
    </source>
</evidence>
<proteinExistence type="predicted"/>
<dbReference type="SUPFAM" id="SSF48371">
    <property type="entry name" value="ARM repeat"/>
    <property type="match status" value="1"/>
</dbReference>
<keyword evidence="5" id="KW-0539">Nucleus</keyword>
<organism evidence="6 7">
    <name type="scientific">Pichia kluyveri</name>
    <name type="common">Yeast</name>
    <dbReference type="NCBI Taxonomy" id="36015"/>
    <lineage>
        <taxon>Eukaryota</taxon>
        <taxon>Fungi</taxon>
        <taxon>Dikarya</taxon>
        <taxon>Ascomycota</taxon>
        <taxon>Saccharomycotina</taxon>
        <taxon>Pichiomycetes</taxon>
        <taxon>Pichiales</taxon>
        <taxon>Pichiaceae</taxon>
        <taxon>Pichia</taxon>
    </lineage>
</organism>
<comment type="caution">
    <text evidence="6">The sequence shown here is derived from an EMBL/GenBank/DDBJ whole genome shotgun (WGS) entry which is preliminary data.</text>
</comment>
<dbReference type="GO" id="GO:0005634">
    <property type="term" value="C:nucleus"/>
    <property type="evidence" value="ECO:0007669"/>
    <property type="project" value="UniProtKB-SubCell"/>
</dbReference>
<comment type="subcellular location">
    <subcellularLocation>
        <location evidence="2">Cytoplasm</location>
    </subcellularLocation>
    <subcellularLocation>
        <location evidence="1">Nucleus</location>
    </subcellularLocation>
</comment>
<evidence type="ECO:0000256" key="2">
    <source>
        <dbReference type="ARBA" id="ARBA00004496"/>
    </source>
</evidence>
<dbReference type="PANTHER" id="PTHR15651:SF7">
    <property type="entry name" value="ARMADILLO REPEAT-CONTAINING PROTEIN 8"/>
    <property type="match status" value="1"/>
</dbReference>
<sequence>MDNIIEITLLAIHGDTLALCCFHIIKYCNNNDINTLHFNKVKNIEAFVKILLEFNADLNTPPHIRKIFGNFFLLVDPCYYDESNVKQLLEILHLNYTDIWEYSSKNIDTKAKIIHSTFPVSFDYKVKEISKQLSHYLFILARMFSNPDIEIGIYFDITAEKFILSLLQVSDFDVVCAASSVFVKLAAFNGTKFSSQIFVKKIFLVVLRVFRLDYVPEESCYRTQMILKDFKVPFDLPPISLIVQLLSINPKFAEMLYDIHFEKTIETCINLESSKCHNAMSMRQAYNFAMYLTCLSHMAVINDECKSVIANGTSDVLVKKILEEHVLIISKPNLSSSLYLRVLETSNRLTFAACSFLKSLSRSAPLLRVYFTTDTLSNALLKILKAGHSIDNNLNNIGFYNAEKSLHILILGIISNLIIEFSSTRDYFKVHEILLLIKKYLDDRDCDEIVIASLALLRNALFGDDMYFKSKCLEIVTLDRLFSLAASENVDIQIETFNVFRNLLTTSISDTVKINKAFERFSSGQNFVDFVGDFLKESKSNTLTITLLYNLIHLSTSATFIKALICKKNILKHLSYLLNSPKTPYILNDEFWEIKTGIAWIIINLLNSPDLKNDIPYVNDGRNIDGDLNLPLIRCKILMKMGFHDTLKSLAESSKSLDFVERANKAIFQLEILRSRELN</sequence>
<dbReference type="EMBL" id="BTGB01000009">
    <property type="protein sequence ID" value="GMM48002.1"/>
    <property type="molecule type" value="Genomic_DNA"/>
</dbReference>
<dbReference type="Gene3D" id="1.25.10.10">
    <property type="entry name" value="Leucine-rich Repeat Variant"/>
    <property type="match status" value="1"/>
</dbReference>
<dbReference type="PANTHER" id="PTHR15651">
    <property type="entry name" value="ARMADILLO REPEAT-CONTAINING PROTEIN 8"/>
    <property type="match status" value="1"/>
</dbReference>
<dbReference type="GO" id="GO:0005737">
    <property type="term" value="C:cytoplasm"/>
    <property type="evidence" value="ECO:0007669"/>
    <property type="project" value="UniProtKB-SubCell"/>
</dbReference>
<dbReference type="InterPro" id="IPR038739">
    <property type="entry name" value="ARMC8/Vid28"/>
</dbReference>
<keyword evidence="3" id="KW-0963">Cytoplasm</keyword>
<gene>
    <name evidence="6" type="ORF">DAPK24_046000</name>
</gene>
<dbReference type="InterPro" id="IPR011989">
    <property type="entry name" value="ARM-like"/>
</dbReference>
<evidence type="ECO:0000256" key="4">
    <source>
        <dbReference type="ARBA" id="ARBA00022737"/>
    </source>
</evidence>
<evidence type="ECO:0008006" key="8">
    <source>
        <dbReference type="Google" id="ProtNLM"/>
    </source>
</evidence>